<keyword evidence="2" id="KW-1133">Transmembrane helix</keyword>
<feature type="transmembrane region" description="Helical" evidence="2">
    <location>
        <begin position="54"/>
        <end position="72"/>
    </location>
</feature>
<feature type="domain" description="Outer membrane protein beta-barrel" evidence="3">
    <location>
        <begin position="252"/>
        <end position="397"/>
    </location>
</feature>
<evidence type="ECO:0000259" key="3">
    <source>
        <dbReference type="Pfam" id="PF13568"/>
    </source>
</evidence>
<keyword evidence="2" id="KW-0812">Transmembrane</keyword>
<dbReference type="InterPro" id="IPR011250">
    <property type="entry name" value="OMP/PagP_B-barrel"/>
</dbReference>
<dbReference type="Proteomes" id="UP000297872">
    <property type="component" value="Unassembled WGS sequence"/>
</dbReference>
<dbReference type="GeneID" id="302996911"/>
<name>A0A4Y8ULW4_9BACT</name>
<dbReference type="OrthoDB" id="1150526at2"/>
<protein>
    <recommendedName>
        <fullName evidence="3">Outer membrane protein beta-barrel domain-containing protein</fullName>
    </recommendedName>
</protein>
<accession>A0A4Y8ULW4</accession>
<dbReference type="Gene3D" id="2.40.160.20">
    <property type="match status" value="1"/>
</dbReference>
<proteinExistence type="predicted"/>
<dbReference type="EMBL" id="SGVY01000090">
    <property type="protein sequence ID" value="TFH69775.1"/>
    <property type="molecule type" value="Genomic_DNA"/>
</dbReference>
<gene>
    <name evidence="4" type="ORF">EXN75_16785</name>
</gene>
<dbReference type="AlphaFoldDB" id="A0A4Y8ULW4"/>
<sequence length="436" mass="48814">MKDNWQKDIHNRLGNYEINEPEGLWKDIRKEMAGANGGYVRNSKSSVTFRLRRMASVAAAASVALLLGYSIYSKYTYSERDASELARQQVYTKTIKSSVKSSFAAGDCNDFMAYNSSMSHITDMTRKSEKGKEISSSIFDSWVSSETTSDNNNDDYEKSANETNTTSGKEQVADPEKDNENVKRYNRDNIHNKLVACNSGAIRSFSPSTSSRWTVSTSAMGAMGTTKTIMSIGDPVTAVGPDDSDWEDDPMLGINIFNQGKDVRTEYKHHFPVRIGFKVAYAFNARLSIESGLTYTRLSSDMKDGTEENHYTGEQKLNYVGIPVNVKYNAWSYKRFYLYGYAGVLVEKCVSGSITQQYVINNTTKKTEKTDIDSKPLQMSVNASVGVQLDVLNNIGIYAEPGISYYFDDSSSLQTIYKEKPLNFNITVGMRYTLGR</sequence>
<reference evidence="4 5" key="1">
    <citation type="submission" date="2019-02" db="EMBL/GenBank/DDBJ databases">
        <title>Draft Genome Sequence of the Prevotella sp. BCRC 81118, Isolated from Human Feces.</title>
        <authorList>
            <person name="Huang C.-H."/>
        </authorList>
    </citation>
    <scope>NUCLEOTIDE SEQUENCE [LARGE SCALE GENOMIC DNA]</scope>
    <source>
        <strain evidence="4 5">BCRC 81118</strain>
    </source>
</reference>
<dbReference type="InterPro" id="IPR025665">
    <property type="entry name" value="Beta-barrel_OMP_2"/>
</dbReference>
<feature type="region of interest" description="Disordered" evidence="1">
    <location>
        <begin position="144"/>
        <end position="186"/>
    </location>
</feature>
<evidence type="ECO:0000313" key="4">
    <source>
        <dbReference type="EMBL" id="TFH69775.1"/>
    </source>
</evidence>
<dbReference type="SUPFAM" id="SSF56925">
    <property type="entry name" value="OMPA-like"/>
    <property type="match status" value="1"/>
</dbReference>
<evidence type="ECO:0000313" key="5">
    <source>
        <dbReference type="Proteomes" id="UP000297872"/>
    </source>
</evidence>
<keyword evidence="5" id="KW-1185">Reference proteome</keyword>
<feature type="compositionally biased region" description="Basic and acidic residues" evidence="1">
    <location>
        <begin position="171"/>
        <end position="186"/>
    </location>
</feature>
<keyword evidence="2" id="KW-0472">Membrane</keyword>
<comment type="caution">
    <text evidence="4">The sequence shown here is derived from an EMBL/GenBank/DDBJ whole genome shotgun (WGS) entry which is preliminary data.</text>
</comment>
<evidence type="ECO:0000256" key="2">
    <source>
        <dbReference type="SAM" id="Phobius"/>
    </source>
</evidence>
<organism evidence="4 5">
    <name type="scientific">Segatella hominis</name>
    <dbReference type="NCBI Taxonomy" id="2518605"/>
    <lineage>
        <taxon>Bacteria</taxon>
        <taxon>Pseudomonadati</taxon>
        <taxon>Bacteroidota</taxon>
        <taxon>Bacteroidia</taxon>
        <taxon>Bacteroidales</taxon>
        <taxon>Prevotellaceae</taxon>
        <taxon>Segatella</taxon>
    </lineage>
</organism>
<evidence type="ECO:0000256" key="1">
    <source>
        <dbReference type="SAM" id="MobiDB-lite"/>
    </source>
</evidence>
<dbReference type="RefSeq" id="WP_134844690.1">
    <property type="nucleotide sequence ID" value="NZ_SGVY01000090.1"/>
</dbReference>
<dbReference type="Pfam" id="PF13568">
    <property type="entry name" value="OMP_b-brl_2"/>
    <property type="match status" value="1"/>
</dbReference>